<keyword evidence="3" id="KW-1185">Reference proteome</keyword>
<dbReference type="Proteomes" id="UP000735302">
    <property type="component" value="Unassembled WGS sequence"/>
</dbReference>
<comment type="caution">
    <text evidence="2">The sequence shown here is derived from an EMBL/GenBank/DDBJ whole genome shotgun (WGS) entry which is preliminary data.</text>
</comment>
<organism evidence="2 3">
    <name type="scientific">Plakobranchus ocellatus</name>
    <dbReference type="NCBI Taxonomy" id="259542"/>
    <lineage>
        <taxon>Eukaryota</taxon>
        <taxon>Metazoa</taxon>
        <taxon>Spiralia</taxon>
        <taxon>Lophotrochozoa</taxon>
        <taxon>Mollusca</taxon>
        <taxon>Gastropoda</taxon>
        <taxon>Heterobranchia</taxon>
        <taxon>Euthyneura</taxon>
        <taxon>Panpulmonata</taxon>
        <taxon>Sacoglossa</taxon>
        <taxon>Placobranchoidea</taxon>
        <taxon>Plakobranchidae</taxon>
        <taxon>Plakobranchus</taxon>
    </lineage>
</organism>
<gene>
    <name evidence="2" type="ORF">PoB_007362800</name>
</gene>
<dbReference type="EMBL" id="BLXT01008250">
    <property type="protein sequence ID" value="GFO47123.1"/>
    <property type="molecule type" value="Genomic_DNA"/>
</dbReference>
<evidence type="ECO:0000313" key="2">
    <source>
        <dbReference type="EMBL" id="GFO47123.1"/>
    </source>
</evidence>
<name>A0AAV4DSR7_9GAST</name>
<keyword evidence="2" id="KW-0540">Nuclease</keyword>
<proteinExistence type="predicted"/>
<dbReference type="GO" id="GO:0004519">
    <property type="term" value="F:endonuclease activity"/>
    <property type="evidence" value="ECO:0007669"/>
    <property type="project" value="UniProtKB-KW"/>
</dbReference>
<evidence type="ECO:0000256" key="1">
    <source>
        <dbReference type="SAM" id="MobiDB-lite"/>
    </source>
</evidence>
<evidence type="ECO:0000313" key="3">
    <source>
        <dbReference type="Proteomes" id="UP000735302"/>
    </source>
</evidence>
<keyword evidence="2" id="KW-0255">Endonuclease</keyword>
<accession>A0AAV4DSR7</accession>
<dbReference type="AlphaFoldDB" id="A0AAV4DSR7"/>
<protein>
    <submittedName>
        <fullName evidence="2">Endonuclease/exonuclease/phosphatase family</fullName>
    </submittedName>
</protein>
<sequence>MELLERGDFGGSQRPKPSALTNSPGKAVIAALNETRFAGEVELSKKGAGDTFFVSGQRLEARGPVGISFAIKSNLIEKMTEHERSSDDTKTGIYPRTKVCDYCQCLHLHYNQPRRVSSSMKT</sequence>
<reference evidence="2 3" key="1">
    <citation type="journal article" date="2021" name="Elife">
        <title>Chloroplast acquisition without the gene transfer in kleptoplastic sea slugs, Plakobranchus ocellatus.</title>
        <authorList>
            <person name="Maeda T."/>
            <person name="Takahashi S."/>
            <person name="Yoshida T."/>
            <person name="Shimamura S."/>
            <person name="Takaki Y."/>
            <person name="Nagai Y."/>
            <person name="Toyoda A."/>
            <person name="Suzuki Y."/>
            <person name="Arimoto A."/>
            <person name="Ishii H."/>
            <person name="Satoh N."/>
            <person name="Nishiyama T."/>
            <person name="Hasebe M."/>
            <person name="Maruyama T."/>
            <person name="Minagawa J."/>
            <person name="Obokata J."/>
            <person name="Shigenobu S."/>
        </authorList>
    </citation>
    <scope>NUCLEOTIDE SEQUENCE [LARGE SCALE GENOMIC DNA]</scope>
</reference>
<feature type="region of interest" description="Disordered" evidence="1">
    <location>
        <begin position="1"/>
        <end position="23"/>
    </location>
</feature>
<keyword evidence="2" id="KW-0378">Hydrolase</keyword>